<dbReference type="InterPro" id="IPR050951">
    <property type="entry name" value="Retrovirus_Pol_polyprotein"/>
</dbReference>
<keyword evidence="1" id="KW-0808">Transferase</keyword>
<proteinExistence type="predicted"/>
<keyword evidence="4" id="KW-0255">Endonuclease</keyword>
<evidence type="ECO:0000256" key="3">
    <source>
        <dbReference type="ARBA" id="ARBA00022722"/>
    </source>
</evidence>
<evidence type="ECO:0000313" key="8">
    <source>
        <dbReference type="EMBL" id="CAB4019292.1"/>
    </source>
</evidence>
<dbReference type="EMBL" id="CACRXK020010391">
    <property type="protein sequence ID" value="CAB4019292.1"/>
    <property type="molecule type" value="Genomic_DNA"/>
</dbReference>
<comment type="caution">
    <text evidence="8">The sequence shown here is derived from an EMBL/GenBank/DDBJ whole genome shotgun (WGS) entry which is preliminary data.</text>
</comment>
<evidence type="ECO:0000256" key="1">
    <source>
        <dbReference type="ARBA" id="ARBA00022679"/>
    </source>
</evidence>
<evidence type="ECO:0000256" key="4">
    <source>
        <dbReference type="ARBA" id="ARBA00022759"/>
    </source>
</evidence>
<keyword evidence="2" id="KW-0548">Nucleotidyltransferase</keyword>
<dbReference type="SUPFAM" id="SSF56672">
    <property type="entry name" value="DNA/RNA polymerases"/>
    <property type="match status" value="1"/>
</dbReference>
<dbReference type="InterPro" id="IPR043502">
    <property type="entry name" value="DNA/RNA_pol_sf"/>
</dbReference>
<evidence type="ECO:0000256" key="5">
    <source>
        <dbReference type="ARBA" id="ARBA00022801"/>
    </source>
</evidence>
<dbReference type="AlphaFoldDB" id="A0A6S7JS42"/>
<name>A0A6S7JS42_PARCT</name>
<dbReference type="PANTHER" id="PTHR37984:SF7">
    <property type="entry name" value="INTEGRASE CATALYTIC DOMAIN-CONTAINING PROTEIN"/>
    <property type="match status" value="1"/>
</dbReference>
<dbReference type="PROSITE" id="PS50994">
    <property type="entry name" value="INTEGRASE"/>
    <property type="match status" value="1"/>
</dbReference>
<gene>
    <name evidence="8" type="ORF">PACLA_8A015118</name>
</gene>
<evidence type="ECO:0000256" key="2">
    <source>
        <dbReference type="ARBA" id="ARBA00022695"/>
    </source>
</evidence>
<keyword evidence="3" id="KW-0540">Nuclease</keyword>
<evidence type="ECO:0000256" key="7">
    <source>
        <dbReference type="SAM" id="MobiDB-lite"/>
    </source>
</evidence>
<dbReference type="InterPro" id="IPR036397">
    <property type="entry name" value="RNaseH_sf"/>
</dbReference>
<dbReference type="GO" id="GO:0004519">
    <property type="term" value="F:endonuclease activity"/>
    <property type="evidence" value="ECO:0007669"/>
    <property type="project" value="UniProtKB-KW"/>
</dbReference>
<organism evidence="8 9">
    <name type="scientific">Paramuricea clavata</name>
    <name type="common">Red gorgonian</name>
    <name type="synonym">Violescent sea-whip</name>
    <dbReference type="NCBI Taxonomy" id="317549"/>
    <lineage>
        <taxon>Eukaryota</taxon>
        <taxon>Metazoa</taxon>
        <taxon>Cnidaria</taxon>
        <taxon>Anthozoa</taxon>
        <taxon>Octocorallia</taxon>
        <taxon>Malacalcyonacea</taxon>
        <taxon>Plexauridae</taxon>
        <taxon>Paramuricea</taxon>
    </lineage>
</organism>
<sequence>MGQFHGCQRKTADNGPVAYASKALNETRRRYAQIEKELLAIVFGCKRFHQYVYGKTITIETDHKPLENIFRKPLSQAPSRLQKMLMQADALSRAFPPELKEEQFERDMNSERFIHFMSTASYVTARKIVAIKTEIRQDETMQTLREQIEKGWPEHRSFVPPEIRTYFPYRHDITTQDDIIYKAHYILIPHKLRAETLTKLHHSHQDCYSRYPEVAELRNTKARTVISKTKSIFSRHGIPDEVISDNGPQYSSQEYQQFAKDYDFTHTTISPRYPQSGGLHEKTVQMVKNVLEKCQAHNQDPYLALLDYRNTPIDGVSPAQAIVSRRLRSVLPIVQHKLAPSVINGAQFSTNLQRQQQHQKRYYDKTASSLPPLRKGEIERFKYDPNSKWEKAKVVQPHVTPRSYIIETKDGVQYRRNRRYLRRTGEPPFETTEAHIENFMPTYKASHDQTRGTNHPNTTTGEAPKRSRYGRLINQNPNYKT</sequence>
<keyword evidence="9" id="KW-1185">Reference proteome</keyword>
<keyword evidence="5" id="KW-0378">Hydrolase</keyword>
<dbReference type="GO" id="GO:0016787">
    <property type="term" value="F:hydrolase activity"/>
    <property type="evidence" value="ECO:0007669"/>
    <property type="project" value="UniProtKB-KW"/>
</dbReference>
<dbReference type="Proteomes" id="UP001152795">
    <property type="component" value="Unassembled WGS sequence"/>
</dbReference>
<dbReference type="FunFam" id="3.30.420.10:FF:000063">
    <property type="entry name" value="Retrovirus-related Pol polyprotein from transposon 297-like Protein"/>
    <property type="match status" value="1"/>
</dbReference>
<reference evidence="8" key="1">
    <citation type="submission" date="2020-04" db="EMBL/GenBank/DDBJ databases">
        <authorList>
            <person name="Alioto T."/>
            <person name="Alioto T."/>
            <person name="Gomez Garrido J."/>
        </authorList>
    </citation>
    <scope>NUCLEOTIDE SEQUENCE</scope>
    <source>
        <strain evidence="8">A484AB</strain>
    </source>
</reference>
<dbReference type="SUPFAM" id="SSF53098">
    <property type="entry name" value="Ribonuclease H-like"/>
    <property type="match status" value="1"/>
</dbReference>
<dbReference type="PANTHER" id="PTHR37984">
    <property type="entry name" value="PROTEIN CBG26694"/>
    <property type="match status" value="1"/>
</dbReference>
<dbReference type="Pfam" id="PF17917">
    <property type="entry name" value="RT_RNaseH"/>
    <property type="match status" value="1"/>
</dbReference>
<accession>A0A6S7JS42</accession>
<dbReference type="Pfam" id="PF00665">
    <property type="entry name" value="rve"/>
    <property type="match status" value="1"/>
</dbReference>
<dbReference type="InterPro" id="IPR001584">
    <property type="entry name" value="Integrase_cat-core"/>
</dbReference>
<dbReference type="InterPro" id="IPR012337">
    <property type="entry name" value="RNaseH-like_sf"/>
</dbReference>
<feature type="region of interest" description="Disordered" evidence="7">
    <location>
        <begin position="445"/>
        <end position="481"/>
    </location>
</feature>
<feature type="compositionally biased region" description="Polar residues" evidence="7">
    <location>
        <begin position="451"/>
        <end position="461"/>
    </location>
</feature>
<dbReference type="GO" id="GO:0015074">
    <property type="term" value="P:DNA integration"/>
    <property type="evidence" value="ECO:0007669"/>
    <property type="project" value="InterPro"/>
</dbReference>
<evidence type="ECO:0000256" key="6">
    <source>
        <dbReference type="ARBA" id="ARBA00022918"/>
    </source>
</evidence>
<dbReference type="Gene3D" id="3.30.420.10">
    <property type="entry name" value="Ribonuclease H-like superfamily/Ribonuclease H"/>
    <property type="match status" value="1"/>
</dbReference>
<keyword evidence="6" id="KW-0695">RNA-directed DNA polymerase</keyword>
<dbReference type="GO" id="GO:0003676">
    <property type="term" value="F:nucleic acid binding"/>
    <property type="evidence" value="ECO:0007669"/>
    <property type="project" value="InterPro"/>
</dbReference>
<evidence type="ECO:0000313" key="9">
    <source>
        <dbReference type="Proteomes" id="UP001152795"/>
    </source>
</evidence>
<dbReference type="GO" id="GO:0003964">
    <property type="term" value="F:RNA-directed DNA polymerase activity"/>
    <property type="evidence" value="ECO:0007669"/>
    <property type="project" value="UniProtKB-KW"/>
</dbReference>
<protein>
    <submittedName>
        <fullName evidence="8">Retrovirus-related Pol poly from transposon</fullName>
    </submittedName>
</protein>
<dbReference type="InterPro" id="IPR041373">
    <property type="entry name" value="RT_RNaseH"/>
</dbReference>